<sequence>MYFLPVSLHFLLIHSRFSPLWSHFPSIISFSCFVRLFIFKDGVGLLGLDRKQGLETNLSRRETRMPRRGEADRVIPNPQHDGLRPWVWWQRRFRSDNGVSTSFRWLRRGVFTTQGSRFPAS</sequence>
<proteinExistence type="predicted"/>
<dbReference type="Proteomes" id="UP001374535">
    <property type="component" value="Chromosome 4"/>
</dbReference>
<dbReference type="AlphaFoldDB" id="A0AAQ3S0M0"/>
<protein>
    <submittedName>
        <fullName evidence="1">Uncharacterized protein</fullName>
    </submittedName>
</protein>
<dbReference type="EMBL" id="CP144697">
    <property type="protein sequence ID" value="WVZ14904.1"/>
    <property type="molecule type" value="Genomic_DNA"/>
</dbReference>
<reference evidence="1 2" key="1">
    <citation type="journal article" date="2023" name="Life. Sci Alliance">
        <title>Evolutionary insights into 3D genome organization and epigenetic landscape of Vigna mungo.</title>
        <authorList>
            <person name="Junaid A."/>
            <person name="Singh B."/>
            <person name="Bhatia S."/>
        </authorList>
    </citation>
    <scope>NUCLEOTIDE SEQUENCE [LARGE SCALE GENOMIC DNA]</scope>
    <source>
        <strain evidence="1">Urdbean</strain>
    </source>
</reference>
<evidence type="ECO:0000313" key="2">
    <source>
        <dbReference type="Proteomes" id="UP001374535"/>
    </source>
</evidence>
<organism evidence="1 2">
    <name type="scientific">Vigna mungo</name>
    <name type="common">Black gram</name>
    <name type="synonym">Phaseolus mungo</name>
    <dbReference type="NCBI Taxonomy" id="3915"/>
    <lineage>
        <taxon>Eukaryota</taxon>
        <taxon>Viridiplantae</taxon>
        <taxon>Streptophyta</taxon>
        <taxon>Embryophyta</taxon>
        <taxon>Tracheophyta</taxon>
        <taxon>Spermatophyta</taxon>
        <taxon>Magnoliopsida</taxon>
        <taxon>eudicotyledons</taxon>
        <taxon>Gunneridae</taxon>
        <taxon>Pentapetalae</taxon>
        <taxon>rosids</taxon>
        <taxon>fabids</taxon>
        <taxon>Fabales</taxon>
        <taxon>Fabaceae</taxon>
        <taxon>Papilionoideae</taxon>
        <taxon>50 kb inversion clade</taxon>
        <taxon>NPAAA clade</taxon>
        <taxon>indigoferoid/millettioid clade</taxon>
        <taxon>Phaseoleae</taxon>
        <taxon>Vigna</taxon>
    </lineage>
</organism>
<gene>
    <name evidence="1" type="ORF">V8G54_012470</name>
</gene>
<name>A0AAQ3S0M0_VIGMU</name>
<evidence type="ECO:0000313" key="1">
    <source>
        <dbReference type="EMBL" id="WVZ14904.1"/>
    </source>
</evidence>
<keyword evidence="2" id="KW-1185">Reference proteome</keyword>
<accession>A0AAQ3S0M0</accession>